<dbReference type="PRINTS" id="PR00502">
    <property type="entry name" value="NUDIXFAMILY"/>
</dbReference>
<dbReference type="InterPro" id="IPR000086">
    <property type="entry name" value="NUDIX_hydrolase_dom"/>
</dbReference>
<evidence type="ECO:0000259" key="4">
    <source>
        <dbReference type="PROSITE" id="PS51186"/>
    </source>
</evidence>
<evidence type="ECO:0000256" key="2">
    <source>
        <dbReference type="ARBA" id="ARBA00005582"/>
    </source>
</evidence>
<dbReference type="Proteomes" id="UP001501222">
    <property type="component" value="Unassembled WGS sequence"/>
</dbReference>
<dbReference type="Gene3D" id="3.90.79.10">
    <property type="entry name" value="Nucleoside Triphosphate Pyrophosphohydrolase"/>
    <property type="match status" value="1"/>
</dbReference>
<protein>
    <recommendedName>
        <fullName evidence="8">8-oxo-dGTP pyrophosphatase MutT (NUDIX family)</fullName>
    </recommendedName>
</protein>
<feature type="domain" description="N-acetyltransferase" evidence="4">
    <location>
        <begin position="6"/>
        <end position="167"/>
    </location>
</feature>
<dbReference type="InterPro" id="IPR016181">
    <property type="entry name" value="Acyl_CoA_acyltransferase"/>
</dbReference>
<comment type="cofactor">
    <cofactor evidence="1">
        <name>Mg(2+)</name>
        <dbReference type="ChEBI" id="CHEBI:18420"/>
    </cofactor>
</comment>
<accession>A0ABP6X167</accession>
<dbReference type="PROSITE" id="PS00893">
    <property type="entry name" value="NUDIX_BOX"/>
    <property type="match status" value="1"/>
</dbReference>
<dbReference type="SUPFAM" id="SSF55811">
    <property type="entry name" value="Nudix"/>
    <property type="match status" value="1"/>
</dbReference>
<keyword evidence="3" id="KW-0378">Hydrolase</keyword>
<dbReference type="InterPro" id="IPR000182">
    <property type="entry name" value="GNAT_dom"/>
</dbReference>
<dbReference type="InterPro" id="IPR015797">
    <property type="entry name" value="NUDIX_hydrolase-like_dom_sf"/>
</dbReference>
<dbReference type="CDD" id="cd04301">
    <property type="entry name" value="NAT_SF"/>
    <property type="match status" value="1"/>
</dbReference>
<dbReference type="Pfam" id="PF00293">
    <property type="entry name" value="NUDIX"/>
    <property type="match status" value="1"/>
</dbReference>
<gene>
    <name evidence="6" type="ORF">GCM10022235_29360</name>
</gene>
<evidence type="ECO:0000313" key="6">
    <source>
        <dbReference type="EMBL" id="GAA3559284.1"/>
    </source>
</evidence>
<keyword evidence="7" id="KW-1185">Reference proteome</keyword>
<feature type="domain" description="Nudix hydrolase" evidence="5">
    <location>
        <begin position="335"/>
        <end position="475"/>
    </location>
</feature>
<dbReference type="CDD" id="cd04685">
    <property type="entry name" value="NUDIX_Hydrolase"/>
    <property type="match status" value="1"/>
</dbReference>
<name>A0ABP6X167_9ACTN</name>
<dbReference type="InterPro" id="IPR020476">
    <property type="entry name" value="Nudix_hydrolase"/>
</dbReference>
<dbReference type="EMBL" id="BAABAA010000003">
    <property type="protein sequence ID" value="GAA3559284.1"/>
    <property type="molecule type" value="Genomic_DNA"/>
</dbReference>
<comment type="caution">
    <text evidence="6">The sequence shown here is derived from an EMBL/GenBank/DDBJ whole genome shotgun (WGS) entry which is preliminary data.</text>
</comment>
<evidence type="ECO:0000256" key="3">
    <source>
        <dbReference type="ARBA" id="ARBA00022801"/>
    </source>
</evidence>
<evidence type="ECO:0000256" key="1">
    <source>
        <dbReference type="ARBA" id="ARBA00001946"/>
    </source>
</evidence>
<evidence type="ECO:0000259" key="5">
    <source>
        <dbReference type="PROSITE" id="PS51462"/>
    </source>
</evidence>
<evidence type="ECO:0000313" key="7">
    <source>
        <dbReference type="Proteomes" id="UP001501222"/>
    </source>
</evidence>
<reference evidence="7" key="1">
    <citation type="journal article" date="2019" name="Int. J. Syst. Evol. Microbiol.">
        <title>The Global Catalogue of Microorganisms (GCM) 10K type strain sequencing project: providing services to taxonomists for standard genome sequencing and annotation.</title>
        <authorList>
            <consortium name="The Broad Institute Genomics Platform"/>
            <consortium name="The Broad Institute Genome Sequencing Center for Infectious Disease"/>
            <person name="Wu L."/>
            <person name="Ma J."/>
        </authorList>
    </citation>
    <scope>NUCLEOTIDE SEQUENCE [LARGE SCALE GENOMIC DNA]</scope>
    <source>
        <strain evidence="7">JCM 16928</strain>
    </source>
</reference>
<dbReference type="InterPro" id="IPR020084">
    <property type="entry name" value="NUDIX_hydrolase_CS"/>
</dbReference>
<dbReference type="PROSITE" id="PS51186">
    <property type="entry name" value="GNAT"/>
    <property type="match status" value="1"/>
</dbReference>
<dbReference type="SUPFAM" id="SSF55729">
    <property type="entry name" value="Acyl-CoA N-acyltransferases (Nat)"/>
    <property type="match status" value="2"/>
</dbReference>
<dbReference type="Gene3D" id="3.40.630.30">
    <property type="match status" value="1"/>
</dbReference>
<organism evidence="6 7">
    <name type="scientific">Kribbella ginsengisoli</name>
    <dbReference type="NCBI Taxonomy" id="363865"/>
    <lineage>
        <taxon>Bacteria</taxon>
        <taxon>Bacillati</taxon>
        <taxon>Actinomycetota</taxon>
        <taxon>Actinomycetes</taxon>
        <taxon>Propionibacteriales</taxon>
        <taxon>Kribbellaceae</taxon>
        <taxon>Kribbella</taxon>
    </lineage>
</organism>
<proteinExistence type="inferred from homology"/>
<dbReference type="Pfam" id="PF00583">
    <property type="entry name" value="Acetyltransf_1"/>
    <property type="match status" value="1"/>
</dbReference>
<dbReference type="PROSITE" id="PS51462">
    <property type="entry name" value="NUDIX"/>
    <property type="match status" value="1"/>
</dbReference>
<comment type="similarity">
    <text evidence="2">Belongs to the Nudix hydrolase family.</text>
</comment>
<evidence type="ECO:0008006" key="8">
    <source>
        <dbReference type="Google" id="ProtNLM"/>
    </source>
</evidence>
<dbReference type="PANTHER" id="PTHR43046">
    <property type="entry name" value="GDP-MANNOSE MANNOSYL HYDROLASE"/>
    <property type="match status" value="1"/>
</dbReference>
<sequence length="492" mass="54427">MALGVITVREIDPHDAQAFDAWYAVLRAGAVADREVPLVFSHQATANSLRSDNPIKTRLPVAAFDGERVVGAMLFEYYLKNDLDAVIVEIDVLPAERRQGIGTALWGWARSKAASLGRTIYQAELAVPDGFTPETWPGSLFAAKLGFVVEHVEDHLVVPLPYEHRVELEPLEGYELISWAGPCPEEYLPVYADLRSAMARDVPIGGMSREPKVWTADELRQLEERTARSYQALVVLARTLDGRPAGYTVMYLPLTDPDNVQQLDTLVLRDDRGHNLGAHLKAANLAQLAEHRTTQKWLHTWTAETNGAMQKVNARFGFVAREKNVECELELPAPTLRPAARAVVLDPEDRILLLRFEFADGHAVWAPPGGGVEAGESLPQALARELAEEIGIEPPADAPHLWHQVTVADGHAAGFDGVTNDYFLVRTDAFDPAGSMSVEEMQAENVHGYRWLTFEEIQSHRGPEYLSPRTLPVLLSRLRDDGPPAEPVFIGL</sequence>
<dbReference type="PANTHER" id="PTHR43046:SF14">
    <property type="entry name" value="MUTT_NUDIX FAMILY PROTEIN"/>
    <property type="match status" value="1"/>
</dbReference>